<dbReference type="Proteomes" id="UP000181884">
    <property type="component" value="Unassembled WGS sequence"/>
</dbReference>
<accession>A0A1L8RJ72</accession>
<dbReference type="InterPro" id="IPR016181">
    <property type="entry name" value="Acyl_CoA_acyltransferase"/>
</dbReference>
<dbReference type="Pfam" id="PF00583">
    <property type="entry name" value="Acetyltransf_1"/>
    <property type="match status" value="1"/>
</dbReference>
<evidence type="ECO:0000313" key="3">
    <source>
        <dbReference type="Proteomes" id="UP000181884"/>
    </source>
</evidence>
<keyword evidence="3" id="KW-1185">Reference proteome</keyword>
<evidence type="ECO:0000313" key="2">
    <source>
        <dbReference type="EMBL" id="OJG19820.1"/>
    </source>
</evidence>
<dbReference type="Gene3D" id="3.40.630.30">
    <property type="match status" value="1"/>
</dbReference>
<feature type="domain" description="N-acetyltransferase" evidence="1">
    <location>
        <begin position="6"/>
        <end position="99"/>
    </location>
</feature>
<sequence>MLRFKFDHDPQTQADAHFLRQMIFVEEQGIPSAWEFDELDTPERLFLVGYLENQPVACARFLLEEPQQLHPDRVCVAQTFRGQGIGLKLMARLEQEGRT</sequence>
<dbReference type="RefSeq" id="WP_373277534.1">
    <property type="nucleotide sequence ID" value="NZ_JXKH01000001.1"/>
</dbReference>
<organism evidence="2 3">
    <name type="scientific">Enterococcus canis</name>
    <dbReference type="NCBI Taxonomy" id="214095"/>
    <lineage>
        <taxon>Bacteria</taxon>
        <taxon>Bacillati</taxon>
        <taxon>Bacillota</taxon>
        <taxon>Bacilli</taxon>
        <taxon>Lactobacillales</taxon>
        <taxon>Enterococcaceae</taxon>
        <taxon>Enterococcus</taxon>
    </lineage>
</organism>
<name>A0A1L8RJ72_9ENTE</name>
<reference evidence="2 3" key="1">
    <citation type="submission" date="2014-12" db="EMBL/GenBank/DDBJ databases">
        <title>Draft genome sequences of 29 type strains of Enterococci.</title>
        <authorList>
            <person name="Zhong Z."/>
            <person name="Sun Z."/>
            <person name="Liu W."/>
            <person name="Zhang W."/>
            <person name="Zhang H."/>
        </authorList>
    </citation>
    <scope>NUCLEOTIDE SEQUENCE [LARGE SCALE GENOMIC DNA]</scope>
    <source>
        <strain evidence="2 3">DSM 17029</strain>
    </source>
</reference>
<gene>
    <name evidence="2" type="ORF">RU97_GL000053</name>
</gene>
<dbReference type="SUPFAM" id="SSF55729">
    <property type="entry name" value="Acyl-CoA N-acyltransferases (Nat)"/>
    <property type="match status" value="1"/>
</dbReference>
<dbReference type="EMBL" id="JXKH01000001">
    <property type="protein sequence ID" value="OJG19820.1"/>
    <property type="molecule type" value="Genomic_DNA"/>
</dbReference>
<comment type="caution">
    <text evidence="2">The sequence shown here is derived from an EMBL/GenBank/DDBJ whole genome shotgun (WGS) entry which is preliminary data.</text>
</comment>
<dbReference type="PROSITE" id="PS51186">
    <property type="entry name" value="GNAT"/>
    <property type="match status" value="1"/>
</dbReference>
<dbReference type="CDD" id="cd04301">
    <property type="entry name" value="NAT_SF"/>
    <property type="match status" value="1"/>
</dbReference>
<dbReference type="GO" id="GO:0016747">
    <property type="term" value="F:acyltransferase activity, transferring groups other than amino-acyl groups"/>
    <property type="evidence" value="ECO:0007669"/>
    <property type="project" value="InterPro"/>
</dbReference>
<dbReference type="STRING" id="214095.RU97_GL000053"/>
<dbReference type="InterPro" id="IPR000182">
    <property type="entry name" value="GNAT_dom"/>
</dbReference>
<protein>
    <recommendedName>
        <fullName evidence="1">N-acetyltransferase domain-containing protein</fullName>
    </recommendedName>
</protein>
<dbReference type="AlphaFoldDB" id="A0A1L8RJ72"/>
<evidence type="ECO:0000259" key="1">
    <source>
        <dbReference type="PROSITE" id="PS51186"/>
    </source>
</evidence>
<proteinExistence type="predicted"/>